<organism evidence="2 3">
    <name type="scientific">Patagioenas fasciata monilis</name>
    <dbReference type="NCBI Taxonomy" id="372326"/>
    <lineage>
        <taxon>Eukaryota</taxon>
        <taxon>Metazoa</taxon>
        <taxon>Chordata</taxon>
        <taxon>Craniata</taxon>
        <taxon>Vertebrata</taxon>
        <taxon>Euteleostomi</taxon>
        <taxon>Archelosauria</taxon>
        <taxon>Archosauria</taxon>
        <taxon>Dinosauria</taxon>
        <taxon>Saurischia</taxon>
        <taxon>Theropoda</taxon>
        <taxon>Coelurosauria</taxon>
        <taxon>Aves</taxon>
        <taxon>Neognathae</taxon>
        <taxon>Neoaves</taxon>
        <taxon>Columbimorphae</taxon>
        <taxon>Columbiformes</taxon>
        <taxon>Columbidae</taxon>
        <taxon>Patagioenas</taxon>
    </lineage>
</organism>
<dbReference type="AlphaFoldDB" id="A0A1V4J5Y4"/>
<dbReference type="Proteomes" id="UP000190648">
    <property type="component" value="Unassembled WGS sequence"/>
</dbReference>
<feature type="region of interest" description="Disordered" evidence="1">
    <location>
        <begin position="12"/>
        <end position="64"/>
    </location>
</feature>
<feature type="compositionally biased region" description="Low complexity" evidence="1">
    <location>
        <begin position="12"/>
        <end position="25"/>
    </location>
</feature>
<comment type="caution">
    <text evidence="2">The sequence shown here is derived from an EMBL/GenBank/DDBJ whole genome shotgun (WGS) entry which is preliminary data.</text>
</comment>
<evidence type="ECO:0000256" key="1">
    <source>
        <dbReference type="SAM" id="MobiDB-lite"/>
    </source>
</evidence>
<name>A0A1V4J5Y4_PATFA</name>
<evidence type="ECO:0000313" key="2">
    <source>
        <dbReference type="EMBL" id="OPJ67519.1"/>
    </source>
</evidence>
<protein>
    <submittedName>
        <fullName evidence="2">Uncharacterized protein</fullName>
    </submittedName>
</protein>
<keyword evidence="3" id="KW-1185">Reference proteome</keyword>
<gene>
    <name evidence="2" type="ORF">AV530_004523</name>
</gene>
<proteinExistence type="predicted"/>
<accession>A0A1V4J5Y4</accession>
<reference evidence="2 3" key="1">
    <citation type="submission" date="2016-02" db="EMBL/GenBank/DDBJ databases">
        <title>Band-tailed pigeon sequencing and assembly.</title>
        <authorList>
            <person name="Soares A.E."/>
            <person name="Novak B.J."/>
            <person name="Rice E.S."/>
            <person name="O'Connell B."/>
            <person name="Chang D."/>
            <person name="Weber S."/>
            <person name="Shapiro B."/>
        </authorList>
    </citation>
    <scope>NUCLEOTIDE SEQUENCE [LARGE SCALE GENOMIC DNA]</scope>
    <source>
        <strain evidence="2">BTP2013</strain>
        <tissue evidence="2">Blood</tissue>
    </source>
</reference>
<sequence>MLQGGAEFVLSGKKSSKKLTSGGTSASVRKKSEAEDSSPPKQKTYRMADKDLHRNSSAGPFAGGRQQTKGFYLKRILRRGRKQWNDLFILSFKNCLEKVQSMVEVTA</sequence>
<evidence type="ECO:0000313" key="3">
    <source>
        <dbReference type="Proteomes" id="UP000190648"/>
    </source>
</evidence>
<dbReference type="EMBL" id="LSYS01008977">
    <property type="protein sequence ID" value="OPJ67519.1"/>
    <property type="molecule type" value="Genomic_DNA"/>
</dbReference>